<dbReference type="PRINTS" id="PR00146">
    <property type="entry name" value="DHPICSNTHASE"/>
</dbReference>
<dbReference type="HAMAP" id="MF_00418">
    <property type="entry name" value="DapA"/>
    <property type="match status" value="1"/>
</dbReference>
<evidence type="ECO:0000256" key="11">
    <source>
        <dbReference type="ARBA" id="ARBA00047836"/>
    </source>
</evidence>
<dbReference type="PIRSF" id="PIRSF001365">
    <property type="entry name" value="DHDPS"/>
    <property type="match status" value="1"/>
</dbReference>
<reference evidence="15" key="1">
    <citation type="journal article" date="2019" name="Int. J. Syst. Evol. Microbiol.">
        <title>The Global Catalogue of Microorganisms (GCM) 10K type strain sequencing project: providing services to taxonomists for standard genome sequencing and annotation.</title>
        <authorList>
            <consortium name="The Broad Institute Genomics Platform"/>
            <consortium name="The Broad Institute Genome Sequencing Center for Infectious Disease"/>
            <person name="Wu L."/>
            <person name="Ma J."/>
        </authorList>
    </citation>
    <scope>NUCLEOTIDE SEQUENCE [LARGE SCALE GENOMIC DNA]</scope>
    <source>
        <strain evidence="15">TISTR 2241</strain>
    </source>
</reference>
<evidence type="ECO:0000256" key="13">
    <source>
        <dbReference type="PIRNR" id="PIRNR001365"/>
    </source>
</evidence>
<dbReference type="SMART" id="SM01130">
    <property type="entry name" value="DHDPS"/>
    <property type="match status" value="1"/>
</dbReference>
<dbReference type="EMBL" id="JBHUMR010000008">
    <property type="protein sequence ID" value="MFD2616836.1"/>
    <property type="molecule type" value="Genomic_DNA"/>
</dbReference>
<keyword evidence="6 12" id="KW-0028">Amino-acid biosynthesis</keyword>
<comment type="subunit">
    <text evidence="12">Homotetramer; dimer of dimers.</text>
</comment>
<dbReference type="InterPro" id="IPR020625">
    <property type="entry name" value="Schiff_base-form_aldolases_AS"/>
</dbReference>
<evidence type="ECO:0000256" key="2">
    <source>
        <dbReference type="ARBA" id="ARBA00005120"/>
    </source>
</evidence>
<comment type="similarity">
    <text evidence="3 12 13">Belongs to the DapA family.</text>
</comment>
<evidence type="ECO:0000256" key="1">
    <source>
        <dbReference type="ARBA" id="ARBA00003294"/>
    </source>
</evidence>
<dbReference type="PANTHER" id="PTHR12128">
    <property type="entry name" value="DIHYDRODIPICOLINATE SYNTHASE"/>
    <property type="match status" value="1"/>
</dbReference>
<feature type="active site" description="Proton donor/acceptor" evidence="12">
    <location>
        <position position="134"/>
    </location>
</feature>
<keyword evidence="10 12" id="KW-0704">Schiff base</keyword>
<dbReference type="InterPro" id="IPR002220">
    <property type="entry name" value="DapA-like"/>
</dbReference>
<keyword evidence="9 12" id="KW-0456">Lyase</keyword>
<dbReference type="PANTHER" id="PTHR12128:SF66">
    <property type="entry name" value="4-HYDROXY-2-OXOGLUTARATE ALDOLASE, MITOCHONDRIAL"/>
    <property type="match status" value="1"/>
</dbReference>
<comment type="caution">
    <text evidence="14">The sequence shown here is derived from an EMBL/GenBank/DDBJ whole genome shotgun (WGS) entry which is preliminary data.</text>
</comment>
<keyword evidence="5 12" id="KW-0963">Cytoplasm</keyword>
<dbReference type="PROSITE" id="PS00665">
    <property type="entry name" value="DHDPS_1"/>
    <property type="match status" value="1"/>
</dbReference>
<comment type="subcellular location">
    <subcellularLocation>
        <location evidence="12">Cytoplasm</location>
    </subcellularLocation>
</comment>
<feature type="site" description="Part of a proton relay during catalysis" evidence="12">
    <location>
        <position position="108"/>
    </location>
</feature>
<dbReference type="NCBIfam" id="TIGR00674">
    <property type="entry name" value="dapA"/>
    <property type="match status" value="1"/>
</dbReference>
<dbReference type="Pfam" id="PF00701">
    <property type="entry name" value="DHDPS"/>
    <property type="match status" value="1"/>
</dbReference>
<comment type="caution">
    <text evidence="12">Was originally thought to be a dihydrodipicolinate synthase (DHDPS), catalyzing the condensation of (S)-aspartate-beta-semialdehyde [(S)-ASA] and pyruvate to dihydrodipicolinate (DHDP). However, it was shown in E.coli that the product of the enzymatic reaction is not dihydrodipicolinate but in fact (4S)-4-hydroxy-2,3,4,5-tetrahydro-(2S)-dipicolinic acid (HTPA), and that the consecutive dehydration reaction leading to DHDP is not spontaneous but catalyzed by DapB.</text>
</comment>
<comment type="pathway">
    <text evidence="2 12">Amino-acid biosynthesis; L-lysine biosynthesis via DAP pathway; (S)-tetrahydrodipicolinate from L-aspartate: step 3/4.</text>
</comment>
<protein>
    <recommendedName>
        <fullName evidence="4 12">4-hydroxy-tetrahydrodipicolinate synthase</fullName>
        <shortName evidence="12">HTPA synthase</shortName>
        <ecNumber evidence="4 12">4.3.3.7</ecNumber>
    </recommendedName>
</protein>
<comment type="catalytic activity">
    <reaction evidence="11 12">
        <text>L-aspartate 4-semialdehyde + pyruvate = (2S,4S)-4-hydroxy-2,3,4,5-tetrahydrodipicolinate + H2O + H(+)</text>
        <dbReference type="Rhea" id="RHEA:34171"/>
        <dbReference type="ChEBI" id="CHEBI:15361"/>
        <dbReference type="ChEBI" id="CHEBI:15377"/>
        <dbReference type="ChEBI" id="CHEBI:15378"/>
        <dbReference type="ChEBI" id="CHEBI:67139"/>
        <dbReference type="ChEBI" id="CHEBI:537519"/>
        <dbReference type="EC" id="4.3.3.7"/>
    </reaction>
</comment>
<feature type="site" description="Part of a proton relay during catalysis" evidence="12">
    <location>
        <position position="45"/>
    </location>
</feature>
<evidence type="ECO:0000256" key="4">
    <source>
        <dbReference type="ARBA" id="ARBA00012086"/>
    </source>
</evidence>
<name>A0ABW5PPN7_9BACI</name>
<proteinExistence type="inferred from homology"/>
<evidence type="ECO:0000256" key="3">
    <source>
        <dbReference type="ARBA" id="ARBA00007592"/>
    </source>
</evidence>
<accession>A0ABW5PPN7</accession>
<gene>
    <name evidence="12 14" type="primary">dapA</name>
    <name evidence="14" type="ORF">ACFSTF_05875</name>
</gene>
<keyword evidence="7 12" id="KW-0220">Diaminopimelate biosynthesis</keyword>
<dbReference type="SUPFAM" id="SSF51569">
    <property type="entry name" value="Aldolase"/>
    <property type="match status" value="1"/>
</dbReference>
<feature type="active site" description="Schiff-base intermediate with substrate" evidence="12">
    <location>
        <position position="162"/>
    </location>
</feature>
<evidence type="ECO:0000256" key="7">
    <source>
        <dbReference type="ARBA" id="ARBA00022915"/>
    </source>
</evidence>
<evidence type="ECO:0000256" key="6">
    <source>
        <dbReference type="ARBA" id="ARBA00022605"/>
    </source>
</evidence>
<dbReference type="GO" id="GO:0008840">
    <property type="term" value="F:4-hydroxy-tetrahydrodipicolinate synthase activity"/>
    <property type="evidence" value="ECO:0007669"/>
    <property type="project" value="UniProtKB-EC"/>
</dbReference>
<dbReference type="Proteomes" id="UP001597458">
    <property type="component" value="Unassembled WGS sequence"/>
</dbReference>
<dbReference type="InterPro" id="IPR005263">
    <property type="entry name" value="DapA"/>
</dbReference>
<keyword evidence="8 12" id="KW-0457">Lysine biosynthesis</keyword>
<organism evidence="14 15">
    <name type="scientific">Terrilactibacillus laevilacticus</name>
    <dbReference type="NCBI Taxonomy" id="1380157"/>
    <lineage>
        <taxon>Bacteria</taxon>
        <taxon>Bacillati</taxon>
        <taxon>Bacillota</taxon>
        <taxon>Bacilli</taxon>
        <taxon>Bacillales</taxon>
        <taxon>Bacillaceae</taxon>
        <taxon>Terrilactibacillus</taxon>
    </lineage>
</organism>
<feature type="binding site" evidence="12">
    <location>
        <position position="46"/>
    </location>
    <ligand>
        <name>pyruvate</name>
        <dbReference type="ChEBI" id="CHEBI:15361"/>
    </ligand>
</feature>
<evidence type="ECO:0000256" key="10">
    <source>
        <dbReference type="ARBA" id="ARBA00023270"/>
    </source>
</evidence>
<evidence type="ECO:0000256" key="8">
    <source>
        <dbReference type="ARBA" id="ARBA00023154"/>
    </source>
</evidence>
<sequence>MDFGTLLTAMVTPFDDDGNVSYDKVTHLVEHLIKSKTEGIVVAGTTGESPTLTSDEKLKLFEHVVNVADGRVKVIAGTGNNNTKETIAFSKKVEALGVDALMLVAPYYSKPNQKGLYEHFKTIAENVTKEVMIYNIPGRSSVNVSAETIIALSKIKNITSVKEASGNLDQIATIIEGTDRDFYVYSGDDGLTLPILSVGGHGVISVASHIIGEQMREMIDLFKVGQNEKAAKIHLSILPLMRELFKAPNPVPVKTLLNRQGIDVGGVRLPMVPLTETEEKALLDIASKTLQPLV</sequence>
<dbReference type="EC" id="4.3.3.7" evidence="4 12"/>
<evidence type="ECO:0000256" key="12">
    <source>
        <dbReference type="HAMAP-Rule" id="MF_00418"/>
    </source>
</evidence>
<evidence type="ECO:0000313" key="14">
    <source>
        <dbReference type="EMBL" id="MFD2616836.1"/>
    </source>
</evidence>
<keyword evidence="15" id="KW-1185">Reference proteome</keyword>
<dbReference type="InterPro" id="IPR013785">
    <property type="entry name" value="Aldolase_TIM"/>
</dbReference>
<dbReference type="CDD" id="cd00950">
    <property type="entry name" value="DHDPS"/>
    <property type="match status" value="1"/>
</dbReference>
<dbReference type="PROSITE" id="PS00666">
    <property type="entry name" value="DHDPS_2"/>
    <property type="match status" value="1"/>
</dbReference>
<feature type="binding site" evidence="12">
    <location>
        <position position="204"/>
    </location>
    <ligand>
        <name>pyruvate</name>
        <dbReference type="ChEBI" id="CHEBI:15361"/>
    </ligand>
</feature>
<dbReference type="InterPro" id="IPR020624">
    <property type="entry name" value="Schiff_base-form_aldolases_CS"/>
</dbReference>
<evidence type="ECO:0000256" key="9">
    <source>
        <dbReference type="ARBA" id="ARBA00023239"/>
    </source>
</evidence>
<evidence type="ECO:0000313" key="15">
    <source>
        <dbReference type="Proteomes" id="UP001597458"/>
    </source>
</evidence>
<dbReference type="Gene3D" id="3.20.20.70">
    <property type="entry name" value="Aldolase class I"/>
    <property type="match status" value="1"/>
</dbReference>
<comment type="function">
    <text evidence="1 12">Catalyzes the condensation of (S)-aspartate-beta-semialdehyde [(S)-ASA] and pyruvate to 4-hydroxy-tetrahydrodipicolinate (HTPA).</text>
</comment>
<evidence type="ECO:0000256" key="5">
    <source>
        <dbReference type="ARBA" id="ARBA00022490"/>
    </source>
</evidence>
<dbReference type="RefSeq" id="WP_373681513.1">
    <property type="nucleotide sequence ID" value="NZ_JBHUMR010000008.1"/>
</dbReference>